<reference evidence="1" key="1">
    <citation type="submission" date="2014-11" db="EMBL/GenBank/DDBJ databases">
        <authorList>
            <person name="Amaro Gonzalez C."/>
        </authorList>
    </citation>
    <scope>NUCLEOTIDE SEQUENCE</scope>
</reference>
<sequence length="40" mass="4651">MRTAQRQLIMSSDMVISSNISNLLLHISHARYCVCIHFNF</sequence>
<protein>
    <submittedName>
        <fullName evidence="1">Uncharacterized protein</fullName>
    </submittedName>
</protein>
<dbReference type="EMBL" id="GBXM01020795">
    <property type="protein sequence ID" value="JAH87782.1"/>
    <property type="molecule type" value="Transcribed_RNA"/>
</dbReference>
<reference evidence="1" key="2">
    <citation type="journal article" date="2015" name="Fish Shellfish Immunol.">
        <title>Early steps in the European eel (Anguilla anguilla)-Vibrio vulnificus interaction in the gills: Role of the RtxA13 toxin.</title>
        <authorList>
            <person name="Callol A."/>
            <person name="Pajuelo D."/>
            <person name="Ebbesson L."/>
            <person name="Teles M."/>
            <person name="MacKenzie S."/>
            <person name="Amaro C."/>
        </authorList>
    </citation>
    <scope>NUCLEOTIDE SEQUENCE</scope>
</reference>
<proteinExistence type="predicted"/>
<dbReference type="AlphaFoldDB" id="A0A0E9WBR7"/>
<organism evidence="1">
    <name type="scientific">Anguilla anguilla</name>
    <name type="common">European freshwater eel</name>
    <name type="synonym">Muraena anguilla</name>
    <dbReference type="NCBI Taxonomy" id="7936"/>
    <lineage>
        <taxon>Eukaryota</taxon>
        <taxon>Metazoa</taxon>
        <taxon>Chordata</taxon>
        <taxon>Craniata</taxon>
        <taxon>Vertebrata</taxon>
        <taxon>Euteleostomi</taxon>
        <taxon>Actinopterygii</taxon>
        <taxon>Neopterygii</taxon>
        <taxon>Teleostei</taxon>
        <taxon>Anguilliformes</taxon>
        <taxon>Anguillidae</taxon>
        <taxon>Anguilla</taxon>
    </lineage>
</organism>
<name>A0A0E9WBR7_ANGAN</name>
<evidence type="ECO:0000313" key="1">
    <source>
        <dbReference type="EMBL" id="JAH87782.1"/>
    </source>
</evidence>
<accession>A0A0E9WBR7</accession>